<dbReference type="InterPro" id="IPR012951">
    <property type="entry name" value="BBE"/>
</dbReference>
<protein>
    <recommendedName>
        <fullName evidence="4">FAD-binding PCMH-type domain-containing protein</fullName>
    </recommendedName>
</protein>
<dbReference type="Proteomes" id="UP000807716">
    <property type="component" value="Unassembled WGS sequence"/>
</dbReference>
<evidence type="ECO:0000256" key="3">
    <source>
        <dbReference type="SAM" id="SignalP"/>
    </source>
</evidence>
<dbReference type="InterPro" id="IPR036318">
    <property type="entry name" value="FAD-bd_PCMH-like_sf"/>
</dbReference>
<dbReference type="GO" id="GO:0016491">
    <property type="term" value="F:oxidoreductase activity"/>
    <property type="evidence" value="ECO:0007669"/>
    <property type="project" value="UniProtKB-KW"/>
</dbReference>
<dbReference type="InterPro" id="IPR016169">
    <property type="entry name" value="FAD-bd_PCMH_sub2"/>
</dbReference>
<dbReference type="GO" id="GO:0071949">
    <property type="term" value="F:FAD binding"/>
    <property type="evidence" value="ECO:0007669"/>
    <property type="project" value="InterPro"/>
</dbReference>
<dbReference type="EMBL" id="JAAAJB010000305">
    <property type="protein sequence ID" value="KAG0258885.1"/>
    <property type="molecule type" value="Genomic_DNA"/>
</dbReference>
<feature type="domain" description="FAD-binding PCMH-type" evidence="4">
    <location>
        <begin position="128"/>
        <end position="312"/>
    </location>
</feature>
<dbReference type="Gene3D" id="3.30.465.10">
    <property type="match status" value="2"/>
</dbReference>
<evidence type="ECO:0000256" key="2">
    <source>
        <dbReference type="ARBA" id="ARBA00023002"/>
    </source>
</evidence>
<organism evidence="5 6">
    <name type="scientific">Actinomortierella ambigua</name>
    <dbReference type="NCBI Taxonomy" id="1343610"/>
    <lineage>
        <taxon>Eukaryota</taxon>
        <taxon>Fungi</taxon>
        <taxon>Fungi incertae sedis</taxon>
        <taxon>Mucoromycota</taxon>
        <taxon>Mortierellomycotina</taxon>
        <taxon>Mortierellomycetes</taxon>
        <taxon>Mortierellales</taxon>
        <taxon>Mortierellaceae</taxon>
        <taxon>Actinomortierella</taxon>
    </lineage>
</organism>
<dbReference type="InterPro" id="IPR006094">
    <property type="entry name" value="Oxid_FAD_bind_N"/>
</dbReference>
<comment type="caution">
    <text evidence="5">The sequence shown here is derived from an EMBL/GenBank/DDBJ whole genome shotgun (WGS) entry which is preliminary data.</text>
</comment>
<dbReference type="InterPro" id="IPR016166">
    <property type="entry name" value="FAD-bd_PCMH"/>
</dbReference>
<dbReference type="AlphaFoldDB" id="A0A9P6Q415"/>
<keyword evidence="3" id="KW-0732">Signal</keyword>
<dbReference type="PANTHER" id="PTHR13878:SF91">
    <property type="entry name" value="FAD BINDING DOMAIN PROTEIN (AFU_ORTHOLOGUE AFUA_6G12070)-RELATED"/>
    <property type="match status" value="1"/>
</dbReference>
<comment type="similarity">
    <text evidence="1">Belongs to the oxygen-dependent FAD-linked oxidoreductase family.</text>
</comment>
<feature type="chain" id="PRO_5040121608" description="FAD-binding PCMH-type domain-containing protein" evidence="3">
    <location>
        <begin position="26"/>
        <end position="608"/>
    </location>
</feature>
<keyword evidence="6" id="KW-1185">Reference proteome</keyword>
<dbReference type="Pfam" id="PF08031">
    <property type="entry name" value="BBE"/>
    <property type="match status" value="1"/>
</dbReference>
<feature type="signal peptide" evidence="3">
    <location>
        <begin position="1"/>
        <end position="25"/>
    </location>
</feature>
<reference evidence="5" key="1">
    <citation type="journal article" date="2020" name="Fungal Divers.">
        <title>Resolving the Mortierellaceae phylogeny through synthesis of multi-gene phylogenetics and phylogenomics.</title>
        <authorList>
            <person name="Vandepol N."/>
            <person name="Liber J."/>
            <person name="Desiro A."/>
            <person name="Na H."/>
            <person name="Kennedy M."/>
            <person name="Barry K."/>
            <person name="Grigoriev I.V."/>
            <person name="Miller A.N."/>
            <person name="O'Donnell K."/>
            <person name="Stajich J.E."/>
            <person name="Bonito G."/>
        </authorList>
    </citation>
    <scope>NUCLEOTIDE SEQUENCE</scope>
    <source>
        <strain evidence="5">BC1065</strain>
    </source>
</reference>
<gene>
    <name evidence="5" type="ORF">DFQ27_004393</name>
</gene>
<dbReference type="Pfam" id="PF01565">
    <property type="entry name" value="FAD_binding_4"/>
    <property type="match status" value="1"/>
</dbReference>
<keyword evidence="2" id="KW-0560">Oxidoreductase</keyword>
<dbReference type="OrthoDB" id="9983560at2759"/>
<evidence type="ECO:0000313" key="5">
    <source>
        <dbReference type="EMBL" id="KAG0258885.1"/>
    </source>
</evidence>
<dbReference type="InterPro" id="IPR050432">
    <property type="entry name" value="FAD-linked_Oxidoreductases_BP"/>
</dbReference>
<name>A0A9P6Q415_9FUNG</name>
<evidence type="ECO:0000256" key="1">
    <source>
        <dbReference type="ARBA" id="ARBA00005466"/>
    </source>
</evidence>
<dbReference type="SUPFAM" id="SSF56176">
    <property type="entry name" value="FAD-binding/transporter-associated domain-like"/>
    <property type="match status" value="1"/>
</dbReference>
<accession>A0A9P6Q415</accession>
<dbReference type="PANTHER" id="PTHR13878">
    <property type="entry name" value="GULONOLACTONE OXIDASE"/>
    <property type="match status" value="1"/>
</dbReference>
<proteinExistence type="inferred from homology"/>
<evidence type="ECO:0000259" key="4">
    <source>
        <dbReference type="PROSITE" id="PS51387"/>
    </source>
</evidence>
<evidence type="ECO:0000313" key="6">
    <source>
        <dbReference type="Proteomes" id="UP000807716"/>
    </source>
</evidence>
<sequence>MRSSLPVLQLAALVCAFLAPGPAFGAPEEHNVLDGLQCRCLPSQPCWPSSASWSKFNQTVGGRLISTYPVARECHGSFYDKTRCEDIKKGYFFDHWRQLQPGPVQHVNWETLGGKGCLGFNQTQPCDQGNVPLLTVNVSSVADIQATVSFASKHNLRLVIKNTGHDFLGRSTAANSLSLWTYFRKRIATTDNFIPEGAPKETKGEHAVVLESGALWKDVYLAVHQAGRIAVGGADPTVGAGGGFCSGGGHGVLSPMHGLCVDNVLQFTVVTADGQLRVANAYQNQDLFWALRGGGAGTFGVLVETVLRTHPALEQIHYAFALITSPDPTKIDMIASDFWARQVALGKAGFSGYCFVDSNLIMLQYYLLNAPFAQAQAGVRPWLDYARSLSNVTVMNDTITTYPDYYTLFRMAMPGPGEGNPNAGGNLIIASRLIPADLLESKEKSEEVSLTLSGISSSIKASLPAAIAHTPGPNGQYLMHLMAGGQVAAAAQQGHADKTSLLPAWRKALIHVVVTASWEDRTPLSQQRRIQRTLTTAMDRLRKLTPGSGAYTNEADPEEPRWQNAFWGKNYPRLRAIKRKYDPKGLFVCRLCVGSDDWSDDLNCPRRR</sequence>
<dbReference type="PROSITE" id="PS51387">
    <property type="entry name" value="FAD_PCMH"/>
    <property type="match status" value="1"/>
</dbReference>